<dbReference type="PATRIC" id="fig|1123269.5.peg.5745"/>
<proteinExistence type="predicted"/>
<dbReference type="Proteomes" id="UP000018851">
    <property type="component" value="Chromosome"/>
</dbReference>
<accession>W0AJW1</accession>
<evidence type="ECO:0000313" key="1">
    <source>
        <dbReference type="EMBL" id="AHE57426.1"/>
    </source>
</evidence>
<dbReference type="KEGG" id="ssan:NX02_29310"/>
<dbReference type="RefSeq" id="WP_025295513.1">
    <property type="nucleotide sequence ID" value="NZ_CP006644.1"/>
</dbReference>
<dbReference type="HOGENOM" id="CLU_1401073_0_0_5"/>
<reference evidence="1 2" key="1">
    <citation type="submission" date="2013-07" db="EMBL/GenBank/DDBJ databases">
        <title>Completed genome of Sphingomonas sanxanigenens NX02.</title>
        <authorList>
            <person name="Ma T."/>
            <person name="Huang H."/>
            <person name="Wu M."/>
            <person name="Li X."/>
            <person name="Li G."/>
        </authorList>
    </citation>
    <scope>NUCLEOTIDE SEQUENCE [LARGE SCALE GENOMIC DNA]</scope>
    <source>
        <strain evidence="1 2">NX02</strain>
    </source>
</reference>
<evidence type="ECO:0000313" key="2">
    <source>
        <dbReference type="Proteomes" id="UP000018851"/>
    </source>
</evidence>
<gene>
    <name evidence="1" type="ORF">NX02_29310</name>
</gene>
<dbReference type="STRING" id="1123269.NX02_29310"/>
<keyword evidence="2" id="KW-1185">Reference proteome</keyword>
<name>W0AJW1_9SPHN</name>
<protein>
    <submittedName>
        <fullName evidence="1">Uncharacterized protein</fullName>
    </submittedName>
</protein>
<dbReference type="EMBL" id="CP006644">
    <property type="protein sequence ID" value="AHE57426.1"/>
    <property type="molecule type" value="Genomic_DNA"/>
</dbReference>
<dbReference type="OrthoDB" id="7605430at2"/>
<dbReference type="AlphaFoldDB" id="W0AJW1"/>
<organism evidence="1 2">
    <name type="scientific">Sphingomonas sanxanigenens DSM 19645 = NX02</name>
    <dbReference type="NCBI Taxonomy" id="1123269"/>
    <lineage>
        <taxon>Bacteria</taxon>
        <taxon>Pseudomonadati</taxon>
        <taxon>Pseudomonadota</taxon>
        <taxon>Alphaproteobacteria</taxon>
        <taxon>Sphingomonadales</taxon>
        <taxon>Sphingomonadaceae</taxon>
        <taxon>Sphingomonas</taxon>
    </lineage>
</organism>
<sequence length="164" mass="16613">MLNARVITSLVASLAGVSDLASPQAKLEPRYARTWEDGAGAGQASIIWADQRTVGANATDSIDLAGALSGLLGGVVAFARIKEILIVPADANVTSLQVGEAVANAFVGPFQALAVGVTIAPGGLFHVRNPSATGWPVTAGTAYILAIENLGATPAVYDIYLIGA</sequence>